<dbReference type="NCBIfam" id="TIGR00055">
    <property type="entry name" value="uppS"/>
    <property type="match status" value="1"/>
</dbReference>
<organism evidence="3 4">
    <name type="scientific">candidate division WWE3 bacterium</name>
    <dbReference type="NCBI Taxonomy" id="2053526"/>
    <lineage>
        <taxon>Bacteria</taxon>
        <taxon>Katanobacteria</taxon>
    </lineage>
</organism>
<comment type="caution">
    <text evidence="2">Lacks conserved residue(s) required for the propagation of feature annotation.</text>
</comment>
<feature type="binding site" evidence="2">
    <location>
        <position position="77"/>
    </location>
    <ligand>
        <name>substrate</name>
    </ligand>
</feature>
<protein>
    <recommendedName>
        <fullName evidence="2">Isoprenyl transferase</fullName>
        <ecNumber evidence="2">2.5.1.-</ecNumber>
    </recommendedName>
</protein>
<evidence type="ECO:0000313" key="4">
    <source>
        <dbReference type="Proteomes" id="UP000701698"/>
    </source>
</evidence>
<feature type="active site" description="Proton acceptor" evidence="2">
    <location>
        <position position="74"/>
    </location>
</feature>
<feature type="binding site" evidence="2">
    <location>
        <position position="208"/>
    </location>
    <ligand>
        <name>substrate</name>
    </ligand>
</feature>
<feature type="binding site" evidence="2">
    <location>
        <position position="31"/>
    </location>
    <ligand>
        <name>substrate</name>
    </ligand>
</feature>
<comment type="caution">
    <text evidence="3">The sequence shown here is derived from an EMBL/GenBank/DDBJ whole genome shotgun (WGS) entry which is preliminary data.</text>
</comment>
<comment type="function">
    <text evidence="2">Catalyzes the condensation of isopentenyl diphosphate (IPP) with allylic pyrophosphates generating different type of terpenoids.</text>
</comment>
<dbReference type="SUPFAM" id="SSF64005">
    <property type="entry name" value="Undecaprenyl diphosphate synthase"/>
    <property type="match status" value="1"/>
</dbReference>
<dbReference type="EMBL" id="JAGQKX010000144">
    <property type="protein sequence ID" value="MCA9390598.1"/>
    <property type="molecule type" value="Genomic_DNA"/>
</dbReference>
<dbReference type="InterPro" id="IPR001441">
    <property type="entry name" value="UPP_synth-like"/>
</dbReference>
<keyword evidence="2" id="KW-0479">Metal-binding</keyword>
<sequence length="262" mass="30357">MPKYNESIPTLPDDIQIPKHVAFSPNGNRRWAKEKGLHTLEGHKAGAQAMLRLIEAGYDYGIHTMTFWGFSTENWKRTQEEVGYLMKLFEFLHEKHQEEVLGRNVRVIHLGRKDRLPDGLAKKIAETEELSKNQTEHVLNIAVDYGGHDELLRAMTSAFSDIQKGLLTVDDLSEIVGWYVEDKVPYHRFKDYLDTTNQPHPFPDIVVRTSGDKRTSGFLPWQSIYAEYIWLEEHFPDLSAQHLHDILLSFNNRERRFGGDAQ</sequence>
<comment type="subunit">
    <text evidence="2">Homodimer.</text>
</comment>
<dbReference type="CDD" id="cd00475">
    <property type="entry name" value="Cis_IPPS"/>
    <property type="match status" value="1"/>
</dbReference>
<dbReference type="InterPro" id="IPR018520">
    <property type="entry name" value="UPP_synth-like_CS"/>
</dbReference>
<comment type="similarity">
    <text evidence="2">Belongs to the UPP synthase family.</text>
</comment>
<feature type="binding site" evidence="2">
    <location>
        <position position="227"/>
    </location>
    <ligand>
        <name>Mg(2+)</name>
        <dbReference type="ChEBI" id="CHEBI:18420"/>
    </ligand>
</feature>
<feature type="binding site" evidence="2">
    <location>
        <begin position="27"/>
        <end position="30"/>
    </location>
    <ligand>
        <name>substrate</name>
    </ligand>
</feature>
<comment type="cofactor">
    <cofactor evidence="2">
        <name>Mg(2+)</name>
        <dbReference type="ChEBI" id="CHEBI:18420"/>
    </cofactor>
    <text evidence="2">Binds 2 magnesium ions per subunit.</text>
</comment>
<reference evidence="3" key="1">
    <citation type="submission" date="2020-04" db="EMBL/GenBank/DDBJ databases">
        <authorList>
            <person name="Zhang T."/>
        </authorList>
    </citation>
    <scope>NUCLEOTIDE SEQUENCE</scope>
    <source>
        <strain evidence="3">HKST-UBA01</strain>
    </source>
</reference>
<dbReference type="Pfam" id="PF01255">
    <property type="entry name" value="Prenyltransf"/>
    <property type="match status" value="1"/>
</dbReference>
<evidence type="ECO:0000256" key="1">
    <source>
        <dbReference type="ARBA" id="ARBA00022679"/>
    </source>
</evidence>
<gene>
    <name evidence="3" type="primary">uppS</name>
    <name evidence="3" type="ORF">KC571_04295</name>
</gene>
<reference evidence="3" key="2">
    <citation type="journal article" date="2021" name="Microbiome">
        <title>Successional dynamics and alternative stable states in a saline activated sludge microbial community over 9 years.</title>
        <authorList>
            <person name="Wang Y."/>
            <person name="Ye J."/>
            <person name="Ju F."/>
            <person name="Liu L."/>
            <person name="Boyd J.A."/>
            <person name="Deng Y."/>
            <person name="Parks D.H."/>
            <person name="Jiang X."/>
            <person name="Yin X."/>
            <person name="Woodcroft B.J."/>
            <person name="Tyson G.W."/>
            <person name="Hugenholtz P."/>
            <person name="Polz M.F."/>
            <person name="Zhang T."/>
        </authorList>
    </citation>
    <scope>NUCLEOTIDE SEQUENCE</scope>
    <source>
        <strain evidence="3">HKST-UBA01</strain>
    </source>
</reference>
<keyword evidence="1 2" id="KW-0808">Transferase</keyword>
<feature type="binding site" evidence="2">
    <location>
        <begin position="71"/>
        <end position="73"/>
    </location>
    <ligand>
        <name>substrate</name>
    </ligand>
</feature>
<feature type="binding site" evidence="2">
    <location>
        <position position="43"/>
    </location>
    <ligand>
        <name>substrate</name>
    </ligand>
</feature>
<dbReference type="Gene3D" id="3.40.1180.10">
    <property type="entry name" value="Decaprenyl diphosphate synthase-like"/>
    <property type="match status" value="1"/>
</dbReference>
<dbReference type="GO" id="GO:0045547">
    <property type="term" value="F:ditrans,polycis-polyprenyl diphosphate synthase [(2E,6E)-farnesyl diphosphate specific] activity"/>
    <property type="evidence" value="ECO:0007669"/>
    <property type="project" value="TreeGrafter"/>
</dbReference>
<evidence type="ECO:0000256" key="2">
    <source>
        <dbReference type="HAMAP-Rule" id="MF_01139"/>
    </source>
</evidence>
<dbReference type="AlphaFoldDB" id="A0A955RQJ5"/>
<feature type="binding site" evidence="2">
    <location>
        <begin position="214"/>
        <end position="216"/>
    </location>
    <ligand>
        <name>substrate</name>
    </ligand>
</feature>
<dbReference type="HAMAP" id="MF_01139">
    <property type="entry name" value="ISPT"/>
    <property type="match status" value="1"/>
</dbReference>
<name>A0A955RQJ5_UNCKA</name>
<dbReference type="InterPro" id="IPR036424">
    <property type="entry name" value="UPP_synth-like_sf"/>
</dbReference>
<dbReference type="PROSITE" id="PS01066">
    <property type="entry name" value="UPP_SYNTHASE"/>
    <property type="match status" value="1"/>
</dbReference>
<dbReference type="EC" id="2.5.1.-" evidence="2"/>
<proteinExistence type="inferred from homology"/>
<dbReference type="Proteomes" id="UP000701698">
    <property type="component" value="Unassembled WGS sequence"/>
</dbReference>
<evidence type="ECO:0000313" key="3">
    <source>
        <dbReference type="EMBL" id="MCA9390598.1"/>
    </source>
</evidence>
<keyword evidence="2" id="KW-0460">Magnesium</keyword>
<dbReference type="GO" id="GO:0016094">
    <property type="term" value="P:polyprenol biosynthetic process"/>
    <property type="evidence" value="ECO:0007669"/>
    <property type="project" value="TreeGrafter"/>
</dbReference>
<dbReference type="PANTHER" id="PTHR10291:SF0">
    <property type="entry name" value="DEHYDRODOLICHYL DIPHOSPHATE SYNTHASE 2"/>
    <property type="match status" value="1"/>
</dbReference>
<dbReference type="PANTHER" id="PTHR10291">
    <property type="entry name" value="DEHYDRODOLICHYL DIPHOSPHATE SYNTHASE FAMILY MEMBER"/>
    <property type="match status" value="1"/>
</dbReference>
<feature type="binding site" evidence="2">
    <location>
        <position position="75"/>
    </location>
    <ligand>
        <name>substrate</name>
    </ligand>
</feature>
<accession>A0A955RQJ5</accession>
<dbReference type="GO" id="GO:0000287">
    <property type="term" value="F:magnesium ion binding"/>
    <property type="evidence" value="ECO:0007669"/>
    <property type="project" value="UniProtKB-UniRule"/>
</dbReference>